<reference evidence="1" key="1">
    <citation type="journal article" date="2020" name="New Phytol.">
        <title>Comparative genomics reveals dynamic genome evolution in host specialist ectomycorrhizal fungi.</title>
        <authorList>
            <person name="Lofgren L.A."/>
            <person name="Nguyen N.H."/>
            <person name="Vilgalys R."/>
            <person name="Ruytinx J."/>
            <person name="Liao H.L."/>
            <person name="Branco S."/>
            <person name="Kuo A."/>
            <person name="LaButti K."/>
            <person name="Lipzen A."/>
            <person name="Andreopoulos W."/>
            <person name="Pangilinan J."/>
            <person name="Riley R."/>
            <person name="Hundley H."/>
            <person name="Na H."/>
            <person name="Barry K."/>
            <person name="Grigoriev I.V."/>
            <person name="Stajich J.E."/>
            <person name="Kennedy P.G."/>
        </authorList>
    </citation>
    <scope>NUCLEOTIDE SEQUENCE</scope>
    <source>
        <strain evidence="1">MN1</strain>
    </source>
</reference>
<sequence length="176" mass="20633">MVLSRRIAGRCLLWFKRMKKLERMIDLKREKMGMFIANACTEIESLWEELIVGEDERNDFTAFADDEHTQDLLSQHEHEIAHLKAEVRFKMLLLTSIKRYMVICEEHKELERVTGDQTRLLGMSGDEIPADCSGKRSWERGPRKRSLSLSNSYCHRCLHGSKRTDELYSMLNSLLL</sequence>
<proteinExistence type="predicted"/>
<dbReference type="InterPro" id="IPR007145">
    <property type="entry name" value="MAP65_Ase1_PRC1"/>
</dbReference>
<accession>A0A9P7E805</accession>
<dbReference type="GO" id="GO:0051256">
    <property type="term" value="P:mitotic spindle midzone assembly"/>
    <property type="evidence" value="ECO:0007669"/>
    <property type="project" value="TreeGrafter"/>
</dbReference>
<organism evidence="1 2">
    <name type="scientific">Suillus subaureus</name>
    <dbReference type="NCBI Taxonomy" id="48587"/>
    <lineage>
        <taxon>Eukaryota</taxon>
        <taxon>Fungi</taxon>
        <taxon>Dikarya</taxon>
        <taxon>Basidiomycota</taxon>
        <taxon>Agaricomycotina</taxon>
        <taxon>Agaricomycetes</taxon>
        <taxon>Agaricomycetidae</taxon>
        <taxon>Boletales</taxon>
        <taxon>Suillineae</taxon>
        <taxon>Suillaceae</taxon>
        <taxon>Suillus</taxon>
    </lineage>
</organism>
<dbReference type="GO" id="GO:1990023">
    <property type="term" value="C:mitotic spindle midzone"/>
    <property type="evidence" value="ECO:0007669"/>
    <property type="project" value="TreeGrafter"/>
</dbReference>
<dbReference type="GO" id="GO:0005737">
    <property type="term" value="C:cytoplasm"/>
    <property type="evidence" value="ECO:0007669"/>
    <property type="project" value="TreeGrafter"/>
</dbReference>
<dbReference type="OrthoDB" id="642895at2759"/>
<dbReference type="Pfam" id="PF03999">
    <property type="entry name" value="MAP65_ASE1"/>
    <property type="match status" value="1"/>
</dbReference>
<comment type="caution">
    <text evidence="1">The sequence shown here is derived from an EMBL/GenBank/DDBJ whole genome shotgun (WGS) entry which is preliminary data.</text>
</comment>
<dbReference type="RefSeq" id="XP_041191308.1">
    <property type="nucleotide sequence ID" value="XM_041343096.1"/>
</dbReference>
<keyword evidence="2" id="KW-1185">Reference proteome</keyword>
<dbReference type="EMBL" id="JABBWG010000023">
    <property type="protein sequence ID" value="KAG1813547.1"/>
    <property type="molecule type" value="Genomic_DNA"/>
</dbReference>
<dbReference type="GeneID" id="64637112"/>
<dbReference type="AlphaFoldDB" id="A0A9P7E805"/>
<dbReference type="GO" id="GO:0008017">
    <property type="term" value="F:microtubule binding"/>
    <property type="evidence" value="ECO:0007669"/>
    <property type="project" value="InterPro"/>
</dbReference>
<dbReference type="Proteomes" id="UP000807769">
    <property type="component" value="Unassembled WGS sequence"/>
</dbReference>
<dbReference type="PANTHER" id="PTHR19321:SF41">
    <property type="entry name" value="FASCETTO-RELATED"/>
    <property type="match status" value="1"/>
</dbReference>
<evidence type="ECO:0000313" key="1">
    <source>
        <dbReference type="EMBL" id="KAG1813547.1"/>
    </source>
</evidence>
<evidence type="ECO:0000313" key="2">
    <source>
        <dbReference type="Proteomes" id="UP000807769"/>
    </source>
</evidence>
<protein>
    <submittedName>
        <fullName evidence="1">Microtubule associated protein-domain-containing protein</fullName>
    </submittedName>
</protein>
<name>A0A9P7E805_9AGAM</name>
<gene>
    <name evidence="1" type="ORF">BJ212DRAFT_397296</name>
</gene>
<dbReference type="PANTHER" id="PTHR19321">
    <property type="entry name" value="PROTEIN REGULATOR OF CYTOKINESIS 1 PRC1-RELATED"/>
    <property type="match status" value="1"/>
</dbReference>